<name>A0A4U0W217_9PEZI</name>
<dbReference type="OrthoDB" id="3931520at2759"/>
<keyword evidence="2" id="KW-1185">Reference proteome</keyword>
<dbReference type="EMBL" id="NAJQ01001597">
    <property type="protein sequence ID" value="TKA56088.1"/>
    <property type="molecule type" value="Genomic_DNA"/>
</dbReference>
<organism evidence="1 2">
    <name type="scientific">Friedmanniomyces simplex</name>
    <dbReference type="NCBI Taxonomy" id="329884"/>
    <lineage>
        <taxon>Eukaryota</taxon>
        <taxon>Fungi</taxon>
        <taxon>Dikarya</taxon>
        <taxon>Ascomycota</taxon>
        <taxon>Pezizomycotina</taxon>
        <taxon>Dothideomycetes</taxon>
        <taxon>Dothideomycetidae</taxon>
        <taxon>Mycosphaerellales</taxon>
        <taxon>Teratosphaeriaceae</taxon>
        <taxon>Friedmanniomyces</taxon>
    </lineage>
</organism>
<reference evidence="1 2" key="1">
    <citation type="submission" date="2017-03" db="EMBL/GenBank/DDBJ databases">
        <title>Genomes of endolithic fungi from Antarctica.</title>
        <authorList>
            <person name="Coleine C."/>
            <person name="Masonjones S."/>
            <person name="Stajich J.E."/>
        </authorList>
    </citation>
    <scope>NUCLEOTIDE SEQUENCE [LARGE SCALE GENOMIC DNA]</scope>
    <source>
        <strain evidence="1 2">CCFEE 5184</strain>
    </source>
</reference>
<proteinExistence type="predicted"/>
<feature type="non-terminal residue" evidence="1">
    <location>
        <position position="52"/>
    </location>
</feature>
<dbReference type="AlphaFoldDB" id="A0A4U0W217"/>
<evidence type="ECO:0000313" key="1">
    <source>
        <dbReference type="EMBL" id="TKA56088.1"/>
    </source>
</evidence>
<accession>A0A4U0W217</accession>
<evidence type="ECO:0000313" key="2">
    <source>
        <dbReference type="Proteomes" id="UP000309340"/>
    </source>
</evidence>
<gene>
    <name evidence="1" type="ORF">B0A55_13212</name>
</gene>
<sequence>MYREALNDKALDRLAQAEKVCERFAGNDPDPTQGMTVEINDVRRMLIEGVST</sequence>
<dbReference type="Proteomes" id="UP000309340">
    <property type="component" value="Unassembled WGS sequence"/>
</dbReference>
<protein>
    <submittedName>
        <fullName evidence="1">Uncharacterized protein</fullName>
    </submittedName>
</protein>
<comment type="caution">
    <text evidence="1">The sequence shown here is derived from an EMBL/GenBank/DDBJ whole genome shotgun (WGS) entry which is preliminary data.</text>
</comment>